<sequence>MTLVSLSFYKCYTEKESSPPNIRYCSSYCVAHVKMPTSDHATPSITPNSSVQSHVTAPKKTYMRQACRLGNNHLRLTSHRRNHSSDDSFMFFYAY</sequence>
<name>G9NJK1_HYPAI</name>
<keyword evidence="2" id="KW-1185">Reference proteome</keyword>
<dbReference type="EMBL" id="ABDG02000017">
    <property type="protein sequence ID" value="EHK49074.1"/>
    <property type="molecule type" value="Genomic_DNA"/>
</dbReference>
<evidence type="ECO:0000313" key="2">
    <source>
        <dbReference type="Proteomes" id="UP000005426"/>
    </source>
</evidence>
<comment type="caution">
    <text evidence="1">The sequence shown here is derived from an EMBL/GenBank/DDBJ whole genome shotgun (WGS) entry which is preliminary data.</text>
</comment>
<organism evidence="1 2">
    <name type="scientific">Hypocrea atroviridis (strain ATCC 20476 / IMI 206040)</name>
    <name type="common">Trichoderma atroviride</name>
    <dbReference type="NCBI Taxonomy" id="452589"/>
    <lineage>
        <taxon>Eukaryota</taxon>
        <taxon>Fungi</taxon>
        <taxon>Dikarya</taxon>
        <taxon>Ascomycota</taxon>
        <taxon>Pezizomycotina</taxon>
        <taxon>Sordariomycetes</taxon>
        <taxon>Hypocreomycetidae</taxon>
        <taxon>Hypocreales</taxon>
        <taxon>Hypocreaceae</taxon>
        <taxon>Trichoderma</taxon>
    </lineage>
</organism>
<dbReference type="HOGENOM" id="CLU_2373069_0_0_1"/>
<dbReference type="Proteomes" id="UP000005426">
    <property type="component" value="Unassembled WGS sequence"/>
</dbReference>
<dbReference type="AlphaFoldDB" id="G9NJK1"/>
<proteinExistence type="predicted"/>
<reference evidence="1 2" key="1">
    <citation type="journal article" date="2011" name="Genome Biol.">
        <title>Comparative genome sequence analysis underscores mycoparasitism as the ancestral life style of Trichoderma.</title>
        <authorList>
            <person name="Kubicek C.P."/>
            <person name="Herrera-Estrella A."/>
            <person name="Seidl-Seiboth V."/>
            <person name="Martinez D.A."/>
            <person name="Druzhinina I.S."/>
            <person name="Thon M."/>
            <person name="Zeilinger S."/>
            <person name="Casas-Flores S."/>
            <person name="Horwitz B.A."/>
            <person name="Mukherjee P.K."/>
            <person name="Mukherjee M."/>
            <person name="Kredics L."/>
            <person name="Alcaraz L.D."/>
            <person name="Aerts A."/>
            <person name="Antal Z."/>
            <person name="Atanasova L."/>
            <person name="Cervantes-Badillo M.G."/>
            <person name="Challacombe J."/>
            <person name="Chertkov O."/>
            <person name="McCluskey K."/>
            <person name="Coulpier F."/>
            <person name="Deshpande N."/>
            <person name="von Doehren H."/>
            <person name="Ebbole D.J."/>
            <person name="Esquivel-Naranjo E.U."/>
            <person name="Fekete E."/>
            <person name="Flipphi M."/>
            <person name="Glaser F."/>
            <person name="Gomez-Rodriguez E.Y."/>
            <person name="Gruber S."/>
            <person name="Han C."/>
            <person name="Henrissat B."/>
            <person name="Hermosa R."/>
            <person name="Hernandez-Onate M."/>
            <person name="Karaffa L."/>
            <person name="Kosti I."/>
            <person name="Le Crom S."/>
            <person name="Lindquist E."/>
            <person name="Lucas S."/>
            <person name="Luebeck M."/>
            <person name="Luebeck P.S."/>
            <person name="Margeot A."/>
            <person name="Metz B."/>
            <person name="Misra M."/>
            <person name="Nevalainen H."/>
            <person name="Omann M."/>
            <person name="Packer N."/>
            <person name="Perrone G."/>
            <person name="Uresti-Rivera E.E."/>
            <person name="Salamov A."/>
            <person name="Schmoll M."/>
            <person name="Seiboth B."/>
            <person name="Shapiro H."/>
            <person name="Sukno S."/>
            <person name="Tamayo-Ramos J.A."/>
            <person name="Tisch D."/>
            <person name="Wiest A."/>
            <person name="Wilkinson H.H."/>
            <person name="Zhang M."/>
            <person name="Coutinho P.M."/>
            <person name="Kenerley C.M."/>
            <person name="Monte E."/>
            <person name="Baker S.E."/>
            <person name="Grigoriev I.V."/>
        </authorList>
    </citation>
    <scope>NUCLEOTIDE SEQUENCE [LARGE SCALE GENOMIC DNA]</scope>
    <source>
        <strain evidence="2">ATCC 20476 / IMI 206040</strain>
    </source>
</reference>
<protein>
    <submittedName>
        <fullName evidence="1">Uncharacterized protein</fullName>
    </submittedName>
</protein>
<accession>G9NJK1</accession>
<gene>
    <name evidence="1" type="ORF">TRIATDRAFT_297786</name>
</gene>
<evidence type="ECO:0000313" key="1">
    <source>
        <dbReference type="EMBL" id="EHK49074.1"/>
    </source>
</evidence>